<proteinExistence type="predicted"/>
<gene>
    <name evidence="1" type="ORF">NDU88_000712</name>
</gene>
<comment type="caution">
    <text evidence="1">The sequence shown here is derived from an EMBL/GenBank/DDBJ whole genome shotgun (WGS) entry which is preliminary data.</text>
</comment>
<protein>
    <submittedName>
        <fullName evidence="1">Uncharacterized protein</fullName>
    </submittedName>
</protein>
<evidence type="ECO:0000313" key="2">
    <source>
        <dbReference type="Proteomes" id="UP001066276"/>
    </source>
</evidence>
<reference evidence="1" key="1">
    <citation type="journal article" date="2022" name="bioRxiv">
        <title>Sequencing and chromosome-scale assembly of the giantPleurodeles waltlgenome.</title>
        <authorList>
            <person name="Brown T."/>
            <person name="Elewa A."/>
            <person name="Iarovenko S."/>
            <person name="Subramanian E."/>
            <person name="Araus A.J."/>
            <person name="Petzold A."/>
            <person name="Susuki M."/>
            <person name="Suzuki K.-i.T."/>
            <person name="Hayashi T."/>
            <person name="Toyoda A."/>
            <person name="Oliveira C."/>
            <person name="Osipova E."/>
            <person name="Leigh N.D."/>
            <person name="Simon A."/>
            <person name="Yun M.H."/>
        </authorList>
    </citation>
    <scope>NUCLEOTIDE SEQUENCE</scope>
    <source>
        <strain evidence="1">20211129_DDA</strain>
        <tissue evidence="1">Liver</tissue>
    </source>
</reference>
<name>A0AAV7USM7_PLEWA</name>
<accession>A0AAV7USM7</accession>
<sequence>MQRAAEVRCKENVPTPCKEDSAYADAARRAESVTRTRGRASWLLPGVNSLRVERWNAGALGLGTHVIPCRGGLLCWPCTGAIGRPYCCAGRAFTRRPQPPLGSEGGGCRLADVGRLAFPSSSQLRSAPAPLGAEWCWGACAVTG</sequence>
<dbReference type="EMBL" id="JANPWB010000004">
    <property type="protein sequence ID" value="KAJ1191396.1"/>
    <property type="molecule type" value="Genomic_DNA"/>
</dbReference>
<organism evidence="1 2">
    <name type="scientific">Pleurodeles waltl</name>
    <name type="common">Iberian ribbed newt</name>
    <dbReference type="NCBI Taxonomy" id="8319"/>
    <lineage>
        <taxon>Eukaryota</taxon>
        <taxon>Metazoa</taxon>
        <taxon>Chordata</taxon>
        <taxon>Craniata</taxon>
        <taxon>Vertebrata</taxon>
        <taxon>Euteleostomi</taxon>
        <taxon>Amphibia</taxon>
        <taxon>Batrachia</taxon>
        <taxon>Caudata</taxon>
        <taxon>Salamandroidea</taxon>
        <taxon>Salamandridae</taxon>
        <taxon>Pleurodelinae</taxon>
        <taxon>Pleurodeles</taxon>
    </lineage>
</organism>
<dbReference type="Proteomes" id="UP001066276">
    <property type="component" value="Chromosome 2_2"/>
</dbReference>
<dbReference type="AlphaFoldDB" id="A0AAV7USM7"/>
<evidence type="ECO:0000313" key="1">
    <source>
        <dbReference type="EMBL" id="KAJ1191396.1"/>
    </source>
</evidence>
<keyword evidence="2" id="KW-1185">Reference proteome</keyword>